<dbReference type="GO" id="GO:0005524">
    <property type="term" value="F:ATP binding"/>
    <property type="evidence" value="ECO:0007669"/>
    <property type="project" value="UniProtKB-KW"/>
</dbReference>
<dbReference type="PROSITE" id="PS00211">
    <property type="entry name" value="ABC_TRANSPORTER_1"/>
    <property type="match status" value="1"/>
</dbReference>
<reference evidence="5 6" key="1">
    <citation type="submission" date="2013-04" db="EMBL/GenBank/DDBJ databases">
        <title>The Genome Sequence of Treponema medium ATCC 700293.</title>
        <authorList>
            <consortium name="The Broad Institute Genomics Platform"/>
            <person name="Earl A."/>
            <person name="Ward D."/>
            <person name="Feldgarden M."/>
            <person name="Gevers D."/>
            <person name="Leonetti C."/>
            <person name="Blanton J.M."/>
            <person name="Dewhirst F.E."/>
            <person name="Izard J."/>
            <person name="Walker B."/>
            <person name="Young S."/>
            <person name="Zeng Q."/>
            <person name="Gargeya S."/>
            <person name="Fitzgerald M."/>
            <person name="Haas B."/>
            <person name="Abouelleil A."/>
            <person name="Allen A.W."/>
            <person name="Alvarado L."/>
            <person name="Arachchi H.M."/>
            <person name="Berlin A.M."/>
            <person name="Chapman S.B."/>
            <person name="Gainer-Dewar J."/>
            <person name="Goldberg J."/>
            <person name="Griggs A."/>
            <person name="Gujja S."/>
            <person name="Hansen M."/>
            <person name="Howarth C."/>
            <person name="Imamovic A."/>
            <person name="Ireland A."/>
            <person name="Larimer J."/>
            <person name="McCowan C."/>
            <person name="Murphy C."/>
            <person name="Pearson M."/>
            <person name="Poon T.W."/>
            <person name="Priest M."/>
            <person name="Roberts A."/>
            <person name="Saif S."/>
            <person name="Shea T."/>
            <person name="Sisk P."/>
            <person name="Sykes S."/>
            <person name="Wortman J."/>
            <person name="Nusbaum C."/>
            <person name="Birren B."/>
        </authorList>
    </citation>
    <scope>NUCLEOTIDE SEQUENCE [LARGE SCALE GENOMIC DNA]</scope>
    <source>
        <strain evidence="5 6">ATCC 700293</strain>
    </source>
</reference>
<protein>
    <recommendedName>
        <fullName evidence="4">ABC transporter domain-containing protein</fullName>
    </recommendedName>
</protein>
<evidence type="ECO:0000256" key="3">
    <source>
        <dbReference type="ARBA" id="ARBA00022840"/>
    </source>
</evidence>
<evidence type="ECO:0000259" key="4">
    <source>
        <dbReference type="PROSITE" id="PS50893"/>
    </source>
</evidence>
<dbReference type="GO" id="GO:0016887">
    <property type="term" value="F:ATP hydrolysis activity"/>
    <property type="evidence" value="ECO:0007669"/>
    <property type="project" value="InterPro"/>
</dbReference>
<dbReference type="CDD" id="cd03230">
    <property type="entry name" value="ABC_DR_subfamily_A"/>
    <property type="match status" value="1"/>
</dbReference>
<dbReference type="RefSeq" id="WP_016523852.1">
    <property type="nucleotide sequence ID" value="NZ_KE332517.1"/>
</dbReference>
<dbReference type="EMBL" id="ATFE01000013">
    <property type="protein sequence ID" value="EPF28228.1"/>
    <property type="molecule type" value="Genomic_DNA"/>
</dbReference>
<dbReference type="InterPro" id="IPR003593">
    <property type="entry name" value="AAA+_ATPase"/>
</dbReference>
<dbReference type="Gene3D" id="3.40.50.300">
    <property type="entry name" value="P-loop containing nucleotide triphosphate hydrolases"/>
    <property type="match status" value="1"/>
</dbReference>
<dbReference type="InterPro" id="IPR027417">
    <property type="entry name" value="P-loop_NTPase"/>
</dbReference>
<dbReference type="PROSITE" id="PS50893">
    <property type="entry name" value="ABC_TRANSPORTER_2"/>
    <property type="match status" value="1"/>
</dbReference>
<keyword evidence="2" id="KW-0547">Nucleotide-binding</keyword>
<dbReference type="InterPro" id="IPR017871">
    <property type="entry name" value="ABC_transporter-like_CS"/>
</dbReference>
<evidence type="ECO:0000313" key="5">
    <source>
        <dbReference type="EMBL" id="EPF28228.1"/>
    </source>
</evidence>
<dbReference type="Pfam" id="PF00005">
    <property type="entry name" value="ABC_tran"/>
    <property type="match status" value="1"/>
</dbReference>
<dbReference type="Proteomes" id="UP000014634">
    <property type="component" value="Unassembled WGS sequence"/>
</dbReference>
<dbReference type="InterPro" id="IPR003439">
    <property type="entry name" value="ABC_transporter-like_ATP-bd"/>
</dbReference>
<evidence type="ECO:0000256" key="1">
    <source>
        <dbReference type="ARBA" id="ARBA00022448"/>
    </source>
</evidence>
<dbReference type="PANTHER" id="PTHR42939:SF1">
    <property type="entry name" value="ABC TRANSPORTER ATP-BINDING PROTEIN ALBC-RELATED"/>
    <property type="match status" value="1"/>
</dbReference>
<dbReference type="AlphaFoldDB" id="A0AA87TEG0"/>
<evidence type="ECO:0000313" key="6">
    <source>
        <dbReference type="Proteomes" id="UP000014634"/>
    </source>
</evidence>
<sequence length="249" mass="27418">MLTIRNVSKTYGRSAGKAVDNLSFEAKTGEIFGFLGPNGAGKTTTIKMITGVIAPDSGDILIGGTDILKYPLEAKRKIGYVTDNPEVFVQFKALEYLNFVADVYGVSTEKRQKRIAEYTALFEIDTVLNTRIASFSHGMKQKLLIAASLIHQPELWILDEPIVGLDPQSAFRLKTLMRSYADSGKTVFFSTHIMEIAEKVCDKLAIINKGQMLFCGSLPELQAQRGTNDSLEHLFLTMTERGASTVVPS</sequence>
<proteinExistence type="predicted"/>
<accession>A0AA87TEG0</accession>
<gene>
    <name evidence="5" type="ORF">HMPREF9195_01920</name>
</gene>
<evidence type="ECO:0000256" key="2">
    <source>
        <dbReference type="ARBA" id="ARBA00022741"/>
    </source>
</evidence>
<dbReference type="SUPFAM" id="SSF52540">
    <property type="entry name" value="P-loop containing nucleoside triphosphate hydrolases"/>
    <property type="match status" value="1"/>
</dbReference>
<keyword evidence="1" id="KW-0813">Transport</keyword>
<dbReference type="SMART" id="SM00382">
    <property type="entry name" value="AAA"/>
    <property type="match status" value="1"/>
</dbReference>
<name>A0AA87TEG0_TREMD</name>
<comment type="caution">
    <text evidence="5">The sequence shown here is derived from an EMBL/GenBank/DDBJ whole genome shotgun (WGS) entry which is preliminary data.</text>
</comment>
<dbReference type="InterPro" id="IPR051782">
    <property type="entry name" value="ABC_Transporter_VariousFunc"/>
</dbReference>
<keyword evidence="3" id="KW-0067">ATP-binding</keyword>
<dbReference type="PANTHER" id="PTHR42939">
    <property type="entry name" value="ABC TRANSPORTER ATP-BINDING PROTEIN ALBC-RELATED"/>
    <property type="match status" value="1"/>
</dbReference>
<organism evidence="5 6">
    <name type="scientific">Treponema medium ATCC 700293</name>
    <dbReference type="NCBI Taxonomy" id="1125700"/>
    <lineage>
        <taxon>Bacteria</taxon>
        <taxon>Pseudomonadati</taxon>
        <taxon>Spirochaetota</taxon>
        <taxon>Spirochaetia</taxon>
        <taxon>Spirochaetales</taxon>
        <taxon>Treponemataceae</taxon>
        <taxon>Treponema</taxon>
    </lineage>
</organism>
<feature type="domain" description="ABC transporter" evidence="4">
    <location>
        <begin position="2"/>
        <end position="234"/>
    </location>
</feature>